<dbReference type="Proteomes" id="UP000233551">
    <property type="component" value="Unassembled WGS sequence"/>
</dbReference>
<sequence length="153" mass="17093">MINANEISFNEVKPPNVRANPLPDHGSSSRPTINMISVCAIREEEKVQATSVSFVIEYVPVEIAVASTPFVIEVPAREPYQGNRVPWNYGDNVANMEQDMSVMAITRSSWVYEDLELATKGKARACCIPNHPRGCITSCKGHRRRSRSLHESH</sequence>
<dbReference type="EMBL" id="PGOL01000484">
    <property type="protein sequence ID" value="PKI69660.1"/>
    <property type="molecule type" value="Genomic_DNA"/>
</dbReference>
<dbReference type="AlphaFoldDB" id="A0A2I0KMU7"/>
<evidence type="ECO:0000256" key="1">
    <source>
        <dbReference type="SAM" id="MobiDB-lite"/>
    </source>
</evidence>
<evidence type="ECO:0000313" key="2">
    <source>
        <dbReference type="EMBL" id="PKI69660.1"/>
    </source>
</evidence>
<protein>
    <submittedName>
        <fullName evidence="2">Uncharacterized protein</fullName>
    </submittedName>
</protein>
<reference evidence="2 3" key="1">
    <citation type="submission" date="2017-11" db="EMBL/GenBank/DDBJ databases">
        <title>De-novo sequencing of pomegranate (Punica granatum L.) genome.</title>
        <authorList>
            <person name="Akparov Z."/>
            <person name="Amiraslanov A."/>
            <person name="Hajiyeva S."/>
            <person name="Abbasov M."/>
            <person name="Kaur K."/>
            <person name="Hamwieh A."/>
            <person name="Solovyev V."/>
            <person name="Salamov A."/>
            <person name="Braich B."/>
            <person name="Kosarev P."/>
            <person name="Mahmoud A."/>
            <person name="Hajiyev E."/>
            <person name="Babayeva S."/>
            <person name="Izzatullayeva V."/>
            <person name="Mammadov A."/>
            <person name="Mammadov A."/>
            <person name="Sharifova S."/>
            <person name="Ojaghi J."/>
            <person name="Eynullazada K."/>
            <person name="Bayramov B."/>
            <person name="Abdulazimova A."/>
            <person name="Shahmuradov I."/>
        </authorList>
    </citation>
    <scope>NUCLEOTIDE SEQUENCE [LARGE SCALE GENOMIC DNA]</scope>
    <source>
        <strain evidence="3">cv. AG2017</strain>
        <tissue evidence="2">Leaf</tissue>
    </source>
</reference>
<comment type="caution">
    <text evidence="2">The sequence shown here is derived from an EMBL/GenBank/DDBJ whole genome shotgun (WGS) entry which is preliminary data.</text>
</comment>
<proteinExistence type="predicted"/>
<gene>
    <name evidence="2" type="ORF">CRG98_009931</name>
</gene>
<feature type="region of interest" description="Disordered" evidence="1">
    <location>
        <begin position="1"/>
        <end position="28"/>
    </location>
</feature>
<accession>A0A2I0KMU7</accession>
<evidence type="ECO:0000313" key="3">
    <source>
        <dbReference type="Proteomes" id="UP000233551"/>
    </source>
</evidence>
<keyword evidence="3" id="KW-1185">Reference proteome</keyword>
<name>A0A2I0KMU7_PUNGR</name>
<organism evidence="2 3">
    <name type="scientific">Punica granatum</name>
    <name type="common">Pomegranate</name>
    <dbReference type="NCBI Taxonomy" id="22663"/>
    <lineage>
        <taxon>Eukaryota</taxon>
        <taxon>Viridiplantae</taxon>
        <taxon>Streptophyta</taxon>
        <taxon>Embryophyta</taxon>
        <taxon>Tracheophyta</taxon>
        <taxon>Spermatophyta</taxon>
        <taxon>Magnoliopsida</taxon>
        <taxon>eudicotyledons</taxon>
        <taxon>Gunneridae</taxon>
        <taxon>Pentapetalae</taxon>
        <taxon>rosids</taxon>
        <taxon>malvids</taxon>
        <taxon>Myrtales</taxon>
        <taxon>Lythraceae</taxon>
        <taxon>Punica</taxon>
    </lineage>
</organism>